<feature type="chain" id="PRO_5047514200" evidence="1">
    <location>
        <begin position="20"/>
        <end position="202"/>
    </location>
</feature>
<dbReference type="SMART" id="SM00867">
    <property type="entry name" value="YceI"/>
    <property type="match status" value="1"/>
</dbReference>
<organism evidence="3 4">
    <name type="scientific">Anaeromyxobacter oryzae</name>
    <dbReference type="NCBI Taxonomy" id="2918170"/>
    <lineage>
        <taxon>Bacteria</taxon>
        <taxon>Pseudomonadati</taxon>
        <taxon>Myxococcota</taxon>
        <taxon>Myxococcia</taxon>
        <taxon>Myxococcales</taxon>
        <taxon>Cystobacterineae</taxon>
        <taxon>Anaeromyxobacteraceae</taxon>
        <taxon>Anaeromyxobacter</taxon>
    </lineage>
</organism>
<keyword evidence="1" id="KW-0732">Signal</keyword>
<feature type="signal peptide" evidence="1">
    <location>
        <begin position="1"/>
        <end position="19"/>
    </location>
</feature>
<dbReference type="InterPro" id="IPR036761">
    <property type="entry name" value="TTHA0802/YceI-like_sf"/>
</dbReference>
<proteinExistence type="predicted"/>
<evidence type="ECO:0000259" key="2">
    <source>
        <dbReference type="SMART" id="SM00867"/>
    </source>
</evidence>
<dbReference type="SUPFAM" id="SSF101874">
    <property type="entry name" value="YceI-like"/>
    <property type="match status" value="1"/>
</dbReference>
<evidence type="ECO:0000313" key="3">
    <source>
        <dbReference type="EMBL" id="BDG02768.1"/>
    </source>
</evidence>
<dbReference type="Gene3D" id="2.40.128.110">
    <property type="entry name" value="Lipid/polyisoprenoid-binding, YceI-like"/>
    <property type="match status" value="1"/>
</dbReference>
<dbReference type="PANTHER" id="PTHR34406:SF1">
    <property type="entry name" value="PROTEIN YCEI"/>
    <property type="match status" value="1"/>
</dbReference>
<keyword evidence="4" id="KW-1185">Reference proteome</keyword>
<accession>A0ABM7WTH1</accession>
<reference evidence="4" key="1">
    <citation type="journal article" date="2022" name="Int. J. Syst. Evol. Microbiol.">
        <title>Anaeromyxobacter oryzae sp. nov., Anaeromyxobacter diazotrophicus sp. nov. and Anaeromyxobacter paludicola sp. nov., isolated from paddy soils.</title>
        <authorList>
            <person name="Itoh H."/>
            <person name="Xu Z."/>
            <person name="Mise K."/>
            <person name="Masuda Y."/>
            <person name="Ushijima N."/>
            <person name="Hayakawa C."/>
            <person name="Shiratori Y."/>
            <person name="Senoo K."/>
        </authorList>
    </citation>
    <scope>NUCLEOTIDE SEQUENCE [LARGE SCALE GENOMIC DNA]</scope>
    <source>
        <strain evidence="4">Red232</strain>
    </source>
</reference>
<dbReference type="PANTHER" id="PTHR34406">
    <property type="entry name" value="PROTEIN YCEI"/>
    <property type="match status" value="1"/>
</dbReference>
<dbReference type="Pfam" id="PF04264">
    <property type="entry name" value="YceI"/>
    <property type="match status" value="1"/>
</dbReference>
<dbReference type="InterPro" id="IPR007372">
    <property type="entry name" value="Lipid/polyisoprenoid-bd_YceI"/>
</dbReference>
<evidence type="ECO:0000313" key="4">
    <source>
        <dbReference type="Proteomes" id="UP001162891"/>
    </source>
</evidence>
<dbReference type="Proteomes" id="UP001162891">
    <property type="component" value="Chromosome"/>
</dbReference>
<gene>
    <name evidence="3" type="ORF">AMOR_17640</name>
</gene>
<sequence length="202" mass="21868">MTKRLVPVLLAMVPALALAQATTWNLDPVHTQTTFGVRHLVISTVRGEFKKTSGVVMLDEQDPTKSSVEATIDATTINTREDKRDADLKSPNFLDVQKYPTITFKSTKVVKDGDRYKVTGDLTIHGVTKPAVLDATLSPEVKDPWGGTRRGIQASTKINRQDYGLHYSKAIEAGPVVGDEVAIEINAEIVKAAGGQKAASAR</sequence>
<feature type="domain" description="Lipid/polyisoprenoid-binding YceI-like" evidence="2">
    <location>
        <begin position="23"/>
        <end position="190"/>
    </location>
</feature>
<dbReference type="RefSeq" id="WP_248360456.1">
    <property type="nucleotide sequence ID" value="NZ_AP025591.1"/>
</dbReference>
<protein>
    <submittedName>
        <fullName evidence="3">Polyisoprenoid-binding protein</fullName>
    </submittedName>
</protein>
<evidence type="ECO:0000256" key="1">
    <source>
        <dbReference type="SAM" id="SignalP"/>
    </source>
</evidence>
<dbReference type="EMBL" id="AP025591">
    <property type="protein sequence ID" value="BDG02768.1"/>
    <property type="molecule type" value="Genomic_DNA"/>
</dbReference>
<name>A0ABM7WTH1_9BACT</name>